<name>A0A5J9TJW5_9POAL</name>
<gene>
    <name evidence="1" type="ORF">EJB05_45315</name>
</gene>
<sequence>MVRTRLAAAGDLGRRSVGTLGRWISSSSSRANHRENGINAPNPHLCRLCPRPEQRPPHGGAGEEPVQQAVVIRDPRMASLRLISAAAAVSGLQTSPGILTPPPRHGPMGIVDPSYSISMITSCLDCSMNKRLWAYNSGSWAKFQLGFKMEMIFTL</sequence>
<proteinExistence type="predicted"/>
<dbReference type="Gramene" id="TVU11713">
    <property type="protein sequence ID" value="TVU11713"/>
    <property type="gene ID" value="EJB05_45315"/>
</dbReference>
<reference evidence="1 2" key="1">
    <citation type="journal article" date="2019" name="Sci. Rep.">
        <title>A high-quality genome of Eragrostis curvula grass provides insights into Poaceae evolution and supports new strategies to enhance forage quality.</title>
        <authorList>
            <person name="Carballo J."/>
            <person name="Santos B.A.C.M."/>
            <person name="Zappacosta D."/>
            <person name="Garbus I."/>
            <person name="Selva J.P."/>
            <person name="Gallo C.A."/>
            <person name="Diaz A."/>
            <person name="Albertini E."/>
            <person name="Caccamo M."/>
            <person name="Echenique V."/>
        </authorList>
    </citation>
    <scope>NUCLEOTIDE SEQUENCE [LARGE SCALE GENOMIC DNA]</scope>
    <source>
        <strain evidence="2">cv. Victoria</strain>
        <tissue evidence="1">Leaf</tissue>
    </source>
</reference>
<protein>
    <submittedName>
        <fullName evidence="1">Uncharacterized protein</fullName>
    </submittedName>
</protein>
<evidence type="ECO:0000313" key="1">
    <source>
        <dbReference type="EMBL" id="TVU11713.1"/>
    </source>
</evidence>
<accession>A0A5J9TJW5</accession>
<evidence type="ECO:0000313" key="2">
    <source>
        <dbReference type="Proteomes" id="UP000324897"/>
    </source>
</evidence>
<dbReference type="EMBL" id="RWGY01000039">
    <property type="protein sequence ID" value="TVU11713.1"/>
    <property type="molecule type" value="Genomic_DNA"/>
</dbReference>
<comment type="caution">
    <text evidence="1">The sequence shown here is derived from an EMBL/GenBank/DDBJ whole genome shotgun (WGS) entry which is preliminary data.</text>
</comment>
<organism evidence="1 2">
    <name type="scientific">Eragrostis curvula</name>
    <name type="common">weeping love grass</name>
    <dbReference type="NCBI Taxonomy" id="38414"/>
    <lineage>
        <taxon>Eukaryota</taxon>
        <taxon>Viridiplantae</taxon>
        <taxon>Streptophyta</taxon>
        <taxon>Embryophyta</taxon>
        <taxon>Tracheophyta</taxon>
        <taxon>Spermatophyta</taxon>
        <taxon>Magnoliopsida</taxon>
        <taxon>Liliopsida</taxon>
        <taxon>Poales</taxon>
        <taxon>Poaceae</taxon>
        <taxon>PACMAD clade</taxon>
        <taxon>Chloridoideae</taxon>
        <taxon>Eragrostideae</taxon>
        <taxon>Eragrostidinae</taxon>
        <taxon>Eragrostis</taxon>
    </lineage>
</organism>
<dbReference type="AlphaFoldDB" id="A0A5J9TJW5"/>
<feature type="non-terminal residue" evidence="1">
    <location>
        <position position="1"/>
    </location>
</feature>
<keyword evidence="2" id="KW-1185">Reference proteome</keyword>
<dbReference type="Proteomes" id="UP000324897">
    <property type="component" value="Chromosome 3"/>
</dbReference>